<dbReference type="Proteomes" id="UP000187203">
    <property type="component" value="Unassembled WGS sequence"/>
</dbReference>
<dbReference type="PANTHER" id="PTHR34145">
    <property type="entry name" value="OS02G0105600 PROTEIN"/>
    <property type="match status" value="1"/>
</dbReference>
<evidence type="ECO:0000259" key="1">
    <source>
        <dbReference type="Pfam" id="PF23622"/>
    </source>
</evidence>
<proteinExistence type="predicted"/>
<evidence type="ECO:0000313" key="3">
    <source>
        <dbReference type="Proteomes" id="UP000187203"/>
    </source>
</evidence>
<dbReference type="AlphaFoldDB" id="A0A1R3KA90"/>
<sequence>MDMDNMNADMGNMSTTMDNMRLDPASPIAIDRISELPEDVMNQRFVLKYCWSPEHLLLRNLPKLKTAFILGPRRVEIAEGVNIQELDCFTLDINTTLDLCLVSFDNLKKLRLSTVFTESNTQELIDNSPHLETLILSPCNTITMERFKISSQQLRDLQLDNLYHFGHVEIDAPNLEQFRSYINGGKLHNPCPSSIFVATTRPLEAQFCVNGNHRLTNQSFQDLRNYFQLFKYNVVCIDGFFDVNVSIVTQLKDDLVAPPLHLDRLELRYSSSLFDYASVLDYFLGIFRPTKISVTAIRQSSTEFTKFLLVKFLTRAENPVCCSNCRVKCWRHYLENVKIRSGYDFALKNSSSRSVKPYRDVVFTLKWTKYI</sequence>
<protein>
    <submittedName>
        <fullName evidence="2">F-box protein</fullName>
    </submittedName>
</protein>
<name>A0A1R3KA90_9ROSI</name>
<dbReference type="InterPro" id="IPR053772">
    <property type="entry name" value="At1g61320/At1g61330-like"/>
</dbReference>
<feature type="domain" description="At1g61320/AtMIF1 LRR" evidence="1">
    <location>
        <begin position="83"/>
        <end position="182"/>
    </location>
</feature>
<organism evidence="2 3">
    <name type="scientific">Corchorus olitorius</name>
    <dbReference type="NCBI Taxonomy" id="93759"/>
    <lineage>
        <taxon>Eukaryota</taxon>
        <taxon>Viridiplantae</taxon>
        <taxon>Streptophyta</taxon>
        <taxon>Embryophyta</taxon>
        <taxon>Tracheophyta</taxon>
        <taxon>Spermatophyta</taxon>
        <taxon>Magnoliopsida</taxon>
        <taxon>eudicotyledons</taxon>
        <taxon>Gunneridae</taxon>
        <taxon>Pentapetalae</taxon>
        <taxon>rosids</taxon>
        <taxon>malvids</taxon>
        <taxon>Malvales</taxon>
        <taxon>Malvaceae</taxon>
        <taxon>Grewioideae</taxon>
        <taxon>Apeibeae</taxon>
        <taxon>Corchorus</taxon>
    </lineage>
</organism>
<accession>A0A1R3KA90</accession>
<gene>
    <name evidence="2" type="ORF">COLO4_10030</name>
</gene>
<dbReference type="PANTHER" id="PTHR34145:SF68">
    <property type="entry name" value="FBD DOMAIN-CONTAINING PROTEIN"/>
    <property type="match status" value="1"/>
</dbReference>
<evidence type="ECO:0000313" key="2">
    <source>
        <dbReference type="EMBL" id="OMP04001.1"/>
    </source>
</evidence>
<dbReference type="Pfam" id="PF23622">
    <property type="entry name" value="LRR_At1g61320_AtMIF1"/>
    <property type="match status" value="1"/>
</dbReference>
<keyword evidence="3" id="KW-1185">Reference proteome</keyword>
<dbReference type="OrthoDB" id="1901752at2759"/>
<dbReference type="InterPro" id="IPR055357">
    <property type="entry name" value="LRR_At1g61320_AtMIF1"/>
</dbReference>
<dbReference type="EMBL" id="AWUE01014346">
    <property type="protein sequence ID" value="OMP04001.1"/>
    <property type="molecule type" value="Genomic_DNA"/>
</dbReference>
<reference evidence="3" key="1">
    <citation type="submission" date="2013-09" db="EMBL/GenBank/DDBJ databases">
        <title>Corchorus olitorius genome sequencing.</title>
        <authorList>
            <person name="Alam M."/>
            <person name="Haque M.S."/>
            <person name="Islam M.S."/>
            <person name="Emdad E.M."/>
            <person name="Islam M.M."/>
            <person name="Ahmed B."/>
            <person name="Halim A."/>
            <person name="Hossen Q.M.M."/>
            <person name="Hossain M.Z."/>
            <person name="Ahmed R."/>
            <person name="Khan M.M."/>
            <person name="Islam R."/>
            <person name="Rashid M.M."/>
            <person name="Khan S.A."/>
            <person name="Rahman M.S."/>
            <person name="Alam M."/>
            <person name="Yahiya A.S."/>
            <person name="Khan M.S."/>
            <person name="Azam M.S."/>
            <person name="Haque T."/>
            <person name="Lashkar M.Z.H."/>
            <person name="Akhand A.I."/>
            <person name="Morshed G."/>
            <person name="Roy S."/>
            <person name="Uddin K.S."/>
            <person name="Rabeya T."/>
            <person name="Hossain A.S."/>
            <person name="Chowdhury A."/>
            <person name="Snigdha A.R."/>
            <person name="Mortoza M.S."/>
            <person name="Matin S.A."/>
            <person name="Hoque S.M.E."/>
            <person name="Islam M.K."/>
            <person name="Roy D.K."/>
            <person name="Haider R."/>
            <person name="Moosa M.M."/>
            <person name="Elias S.M."/>
            <person name="Hasan A.M."/>
            <person name="Jahan S."/>
            <person name="Shafiuddin M."/>
            <person name="Mahmood N."/>
            <person name="Shommy N.S."/>
        </authorList>
    </citation>
    <scope>NUCLEOTIDE SEQUENCE [LARGE SCALE GENOMIC DNA]</scope>
    <source>
        <strain evidence="3">cv. O-4</strain>
    </source>
</reference>
<comment type="caution">
    <text evidence="2">The sequence shown here is derived from an EMBL/GenBank/DDBJ whole genome shotgun (WGS) entry which is preliminary data.</text>
</comment>